<comment type="caution">
    <text evidence="4">The sequence shown here is derived from an EMBL/GenBank/DDBJ whole genome shotgun (WGS) entry which is preliminary data.</text>
</comment>
<feature type="region of interest" description="Disordered" evidence="1">
    <location>
        <begin position="164"/>
        <end position="190"/>
    </location>
</feature>
<dbReference type="Pfam" id="PF21686">
    <property type="entry name" value="LigD_Prim-Pol"/>
    <property type="match status" value="1"/>
</dbReference>
<dbReference type="InterPro" id="IPR052171">
    <property type="entry name" value="NHEJ_LigD"/>
</dbReference>
<organism evidence="4 5">
    <name type="scientific">Nocardioides daeguensis</name>
    <dbReference type="NCBI Taxonomy" id="908359"/>
    <lineage>
        <taxon>Bacteria</taxon>
        <taxon>Bacillati</taxon>
        <taxon>Actinomycetota</taxon>
        <taxon>Actinomycetes</taxon>
        <taxon>Propionibacteriales</taxon>
        <taxon>Nocardioidaceae</taxon>
        <taxon>Nocardioides</taxon>
    </lineage>
</organism>
<dbReference type="PANTHER" id="PTHR42705">
    <property type="entry name" value="BIFUNCTIONAL NON-HOMOLOGOUS END JOINING PROTEIN LIGD"/>
    <property type="match status" value="1"/>
</dbReference>
<keyword evidence="5" id="KW-1185">Reference proteome</keyword>
<dbReference type="EMBL" id="BAABBB010000004">
    <property type="protein sequence ID" value="GAA3523377.1"/>
    <property type="molecule type" value="Genomic_DNA"/>
</dbReference>
<dbReference type="PANTHER" id="PTHR42705:SF2">
    <property type="entry name" value="BIFUNCTIONAL NON-HOMOLOGOUS END JOINING PROTEIN LIGD"/>
    <property type="match status" value="1"/>
</dbReference>
<dbReference type="Pfam" id="PF13298">
    <property type="entry name" value="LigD_N"/>
    <property type="match status" value="1"/>
</dbReference>
<dbReference type="InterPro" id="IPR014145">
    <property type="entry name" value="LigD_pol_dom"/>
</dbReference>
<dbReference type="NCBIfam" id="TIGR02777">
    <property type="entry name" value="LigD_PE_dom"/>
    <property type="match status" value="1"/>
</dbReference>
<dbReference type="Proteomes" id="UP001500301">
    <property type="component" value="Unassembled WGS sequence"/>
</dbReference>
<evidence type="ECO:0000259" key="2">
    <source>
        <dbReference type="Pfam" id="PF13298"/>
    </source>
</evidence>
<evidence type="ECO:0000259" key="3">
    <source>
        <dbReference type="Pfam" id="PF21686"/>
    </source>
</evidence>
<proteinExistence type="predicted"/>
<feature type="compositionally biased region" description="Basic and acidic residues" evidence="1">
    <location>
        <begin position="164"/>
        <end position="174"/>
    </location>
</feature>
<feature type="domain" description="DNA ligase D 3'-phosphoesterase" evidence="2">
    <location>
        <begin position="36"/>
        <end position="143"/>
    </location>
</feature>
<evidence type="ECO:0000256" key="1">
    <source>
        <dbReference type="SAM" id="MobiDB-lite"/>
    </source>
</evidence>
<feature type="domain" description="DNA ligase D polymerase" evidence="3">
    <location>
        <begin position="252"/>
        <end position="507"/>
    </location>
</feature>
<dbReference type="InterPro" id="IPR014144">
    <property type="entry name" value="LigD_PE_domain"/>
</dbReference>
<protein>
    <submittedName>
        <fullName evidence="4">Non-homologous end-joining DNA ligase</fullName>
    </submittedName>
</protein>
<dbReference type="GO" id="GO:0016874">
    <property type="term" value="F:ligase activity"/>
    <property type="evidence" value="ECO:0007669"/>
    <property type="project" value="UniProtKB-KW"/>
</dbReference>
<evidence type="ECO:0000313" key="5">
    <source>
        <dbReference type="Proteomes" id="UP001500301"/>
    </source>
</evidence>
<gene>
    <name evidence="4" type="primary">ligD_1</name>
    <name evidence="4" type="ORF">GCM10022263_09630</name>
</gene>
<reference evidence="5" key="1">
    <citation type="journal article" date="2019" name="Int. J. Syst. Evol. Microbiol.">
        <title>The Global Catalogue of Microorganisms (GCM) 10K type strain sequencing project: providing services to taxonomists for standard genome sequencing and annotation.</title>
        <authorList>
            <consortium name="The Broad Institute Genomics Platform"/>
            <consortium name="The Broad Institute Genome Sequencing Center for Infectious Disease"/>
            <person name="Wu L."/>
            <person name="Ma J."/>
        </authorList>
    </citation>
    <scope>NUCLEOTIDE SEQUENCE [LARGE SCALE GENOMIC DNA]</scope>
    <source>
        <strain evidence="5">JCM 17460</strain>
    </source>
</reference>
<dbReference type="RefSeq" id="WP_218232769.1">
    <property type="nucleotide sequence ID" value="NZ_BAABBB010000004.1"/>
</dbReference>
<evidence type="ECO:0000313" key="4">
    <source>
        <dbReference type="EMBL" id="GAA3523377.1"/>
    </source>
</evidence>
<accession>A0ABP6UYY5</accession>
<sequence>MGELLERYRRKRDFTRTPEPAGAVAGGRDGARFVVQRHRARRLHYDLRFEIDGVLVSWAVPKGPTLDPGTRRLAVHVEDHPIEYLHFEGVIPSGQYGGGDVIVWDTGTWQPVKTDDPRAAVRDGELHAEVHGHKLHGRLVLVRTGDEGDRESWMLLHKRDQHAVDGWDPEEHPRSVLTGRTNDDVAADPDRAWRSGAPASEAEEVLLPDPLPDEAVAELEDLGEQGTWEVFDRRLKVTNLDKVLFPGDPPVTKRELLAYTARIAPVALPYLRGRPLNLHRYPDGADAPGFWHKQRPDHAPEWLGAWDNPDADPGETTTYVVADEPAALVWAANFGALEWHPWTSLVASPQEPTYALVDIDPGEHTTWEEVLTLARLHRTALDHLGVLARPKVTGRRGIQVWIPVVAGYTFDDTRAWVERLSRTVGKVLPDLVSWKWEVRARKGRARLDYTQNAVNKTLVAPYSPRPAAGAPVSVPIGWGELDDPELRPDRWTIRTVLDRLAARGDPFRALLGAGQELPEIS</sequence>
<keyword evidence="4" id="KW-0436">Ligase</keyword>
<name>A0ABP6UYY5_9ACTN</name>